<evidence type="ECO:0000256" key="4">
    <source>
        <dbReference type="ARBA" id="ARBA00022723"/>
    </source>
</evidence>
<evidence type="ECO:0000256" key="1">
    <source>
        <dbReference type="ARBA" id="ARBA00001798"/>
    </source>
</evidence>
<dbReference type="InterPro" id="IPR044066">
    <property type="entry name" value="TRIAD_supradom"/>
</dbReference>
<keyword evidence="8" id="KW-0862">Zinc</keyword>
<feature type="domain" description="RING-type" evidence="10">
    <location>
        <begin position="61"/>
        <end position="261"/>
    </location>
</feature>
<dbReference type="PROSITE" id="PS51873">
    <property type="entry name" value="TRIAD"/>
    <property type="match status" value="1"/>
</dbReference>
<evidence type="ECO:0000256" key="6">
    <source>
        <dbReference type="ARBA" id="ARBA00022771"/>
    </source>
</evidence>
<reference evidence="11" key="1">
    <citation type="journal article" date="2020" name="Stud. Mycol.">
        <title>101 Dothideomycetes genomes: a test case for predicting lifestyles and emergence of pathogens.</title>
        <authorList>
            <person name="Haridas S."/>
            <person name="Albert R."/>
            <person name="Binder M."/>
            <person name="Bloem J."/>
            <person name="Labutti K."/>
            <person name="Salamov A."/>
            <person name="Andreopoulos B."/>
            <person name="Baker S."/>
            <person name="Barry K."/>
            <person name="Bills G."/>
            <person name="Bluhm B."/>
            <person name="Cannon C."/>
            <person name="Castanera R."/>
            <person name="Culley D."/>
            <person name="Daum C."/>
            <person name="Ezra D."/>
            <person name="Gonzalez J."/>
            <person name="Henrissat B."/>
            <person name="Kuo A."/>
            <person name="Liang C."/>
            <person name="Lipzen A."/>
            <person name="Lutzoni F."/>
            <person name="Magnuson J."/>
            <person name="Mondo S."/>
            <person name="Nolan M."/>
            <person name="Ohm R."/>
            <person name="Pangilinan J."/>
            <person name="Park H.-J."/>
            <person name="Ramirez L."/>
            <person name="Alfaro M."/>
            <person name="Sun H."/>
            <person name="Tritt A."/>
            <person name="Yoshinaga Y."/>
            <person name="Zwiers L.-H."/>
            <person name="Turgeon B."/>
            <person name="Goodwin S."/>
            <person name="Spatafora J."/>
            <person name="Crous P."/>
            <person name="Grigoriev I."/>
        </authorList>
    </citation>
    <scope>NUCLEOTIDE SEQUENCE</scope>
    <source>
        <strain evidence="11">CBS 627.86</strain>
    </source>
</reference>
<dbReference type="EC" id="2.3.2.31" evidence="2"/>
<feature type="compositionally biased region" description="Polar residues" evidence="9">
    <location>
        <begin position="32"/>
        <end position="42"/>
    </location>
</feature>
<evidence type="ECO:0000256" key="8">
    <source>
        <dbReference type="ARBA" id="ARBA00022833"/>
    </source>
</evidence>
<dbReference type="Proteomes" id="UP000799770">
    <property type="component" value="Unassembled WGS sequence"/>
</dbReference>
<keyword evidence="5" id="KW-0677">Repeat</keyword>
<feature type="region of interest" description="Disordered" evidence="9">
    <location>
        <begin position="29"/>
        <end position="50"/>
    </location>
</feature>
<accession>A0A6A5YZ01</accession>
<dbReference type="Pfam" id="PF01485">
    <property type="entry name" value="IBR"/>
    <property type="match status" value="1"/>
</dbReference>
<dbReference type="InterPro" id="IPR002867">
    <property type="entry name" value="IBR_dom"/>
</dbReference>
<dbReference type="PANTHER" id="PTHR11685">
    <property type="entry name" value="RBR FAMILY RING FINGER AND IBR DOMAIN-CONTAINING"/>
    <property type="match status" value="1"/>
</dbReference>
<evidence type="ECO:0000313" key="12">
    <source>
        <dbReference type="Proteomes" id="UP000799770"/>
    </source>
</evidence>
<evidence type="ECO:0000256" key="3">
    <source>
        <dbReference type="ARBA" id="ARBA00022679"/>
    </source>
</evidence>
<evidence type="ECO:0000313" key="11">
    <source>
        <dbReference type="EMBL" id="KAF2112340.1"/>
    </source>
</evidence>
<dbReference type="EMBL" id="ML977331">
    <property type="protein sequence ID" value="KAF2112340.1"/>
    <property type="molecule type" value="Genomic_DNA"/>
</dbReference>
<proteinExistence type="predicted"/>
<dbReference type="GO" id="GO:0061630">
    <property type="term" value="F:ubiquitin protein ligase activity"/>
    <property type="evidence" value="ECO:0007669"/>
    <property type="project" value="UniProtKB-EC"/>
</dbReference>
<comment type="catalytic activity">
    <reaction evidence="1">
        <text>[E2 ubiquitin-conjugating enzyme]-S-ubiquitinyl-L-cysteine + [acceptor protein]-L-lysine = [E2 ubiquitin-conjugating enzyme]-L-cysteine + [acceptor protein]-N(6)-ubiquitinyl-L-lysine.</text>
        <dbReference type="EC" id="2.3.2.31"/>
    </reaction>
</comment>
<dbReference type="SUPFAM" id="SSF57850">
    <property type="entry name" value="RING/U-box"/>
    <property type="match status" value="1"/>
</dbReference>
<evidence type="ECO:0000256" key="2">
    <source>
        <dbReference type="ARBA" id="ARBA00012251"/>
    </source>
</evidence>
<dbReference type="AlphaFoldDB" id="A0A6A5YZ01"/>
<dbReference type="Gene3D" id="1.20.120.1750">
    <property type="match status" value="1"/>
</dbReference>
<keyword evidence="12" id="KW-1185">Reference proteome</keyword>
<organism evidence="11 12">
    <name type="scientific">Lophiotrema nucula</name>
    <dbReference type="NCBI Taxonomy" id="690887"/>
    <lineage>
        <taxon>Eukaryota</taxon>
        <taxon>Fungi</taxon>
        <taxon>Dikarya</taxon>
        <taxon>Ascomycota</taxon>
        <taxon>Pezizomycotina</taxon>
        <taxon>Dothideomycetes</taxon>
        <taxon>Pleosporomycetidae</taxon>
        <taxon>Pleosporales</taxon>
        <taxon>Lophiotremataceae</taxon>
        <taxon>Lophiotrema</taxon>
    </lineage>
</organism>
<gene>
    <name evidence="11" type="ORF">BDV96DRAFT_525090</name>
</gene>
<keyword evidence="4" id="KW-0479">Metal-binding</keyword>
<evidence type="ECO:0000256" key="5">
    <source>
        <dbReference type="ARBA" id="ARBA00022737"/>
    </source>
</evidence>
<dbReference type="CDD" id="cd22584">
    <property type="entry name" value="Rcat_RBR_unk"/>
    <property type="match status" value="1"/>
</dbReference>
<sequence length="372" mass="41435">MEDHIFTTLDKSGLTFSTPSTGRFLEVAGDGTANNAESSNGRMSKGKGRAGEISHEDEHVTHALCSACMEQCARFDTLQLDCKRPEDATYHAYCRSCLIDLFQTSLTDTTLFPPRCCGKRIPISACLDLCPPALVRQCAEKEVEMASPNPIYCSNRYCARFIKPESVTADVAICQSCREETCTVCKNPRHKGLCPEDPTVQMLMDVAGKKRWQRCPRCRTMVELLIGCHHMRCRCGGEFCYVCAKPWKTCSCSQWEENRLLSDDQVADAPGNQIAMPEEEEILEADPSLDVLSALQLRLATVAGGFANVNEEEEANGDADHLVSECRHHWERAYGKHGELEVCGICHHHLKFVNACATCKTKVCNRCLNNRL</sequence>
<name>A0A6A5YZ01_9PLEO</name>
<dbReference type="CDD" id="cd20335">
    <property type="entry name" value="BRcat_RBR"/>
    <property type="match status" value="1"/>
</dbReference>
<dbReference type="InterPro" id="IPR031127">
    <property type="entry name" value="E3_UB_ligase_RBR"/>
</dbReference>
<evidence type="ECO:0000259" key="10">
    <source>
        <dbReference type="PROSITE" id="PS51873"/>
    </source>
</evidence>
<evidence type="ECO:0000256" key="9">
    <source>
        <dbReference type="SAM" id="MobiDB-lite"/>
    </source>
</evidence>
<evidence type="ECO:0000256" key="7">
    <source>
        <dbReference type="ARBA" id="ARBA00022786"/>
    </source>
</evidence>
<keyword evidence="3" id="KW-0808">Transferase</keyword>
<keyword evidence="6" id="KW-0863">Zinc-finger</keyword>
<dbReference type="OrthoDB" id="9977870at2759"/>
<protein>
    <recommendedName>
        <fullName evidence="2">RBR-type E3 ubiquitin transferase</fullName>
        <ecNumber evidence="2">2.3.2.31</ecNumber>
    </recommendedName>
</protein>
<dbReference type="GO" id="GO:0016567">
    <property type="term" value="P:protein ubiquitination"/>
    <property type="evidence" value="ECO:0007669"/>
    <property type="project" value="InterPro"/>
</dbReference>
<keyword evidence="7" id="KW-0833">Ubl conjugation pathway</keyword>
<dbReference type="GO" id="GO:0008270">
    <property type="term" value="F:zinc ion binding"/>
    <property type="evidence" value="ECO:0007669"/>
    <property type="project" value="UniProtKB-KW"/>
</dbReference>